<name>A0A4Q1CAR1_9BACT</name>
<dbReference type="SUPFAM" id="SSF52402">
    <property type="entry name" value="Adenine nucleotide alpha hydrolases-like"/>
    <property type="match status" value="1"/>
</dbReference>
<dbReference type="HAMAP" id="MF_01161">
    <property type="entry name" value="tRNA_Ile_lys_synt"/>
    <property type="match status" value="1"/>
</dbReference>
<comment type="caution">
    <text evidence="10">The sequence shown here is derived from an EMBL/GenBank/DDBJ whole genome shotgun (WGS) entry which is preliminary data.</text>
</comment>
<evidence type="ECO:0000256" key="7">
    <source>
        <dbReference type="HAMAP-Rule" id="MF_01161"/>
    </source>
</evidence>
<reference evidence="10 11" key="1">
    <citation type="submission" date="2019-01" db="EMBL/GenBank/DDBJ databases">
        <title>Lacunisphaera sp. strain TWA-58.</title>
        <authorList>
            <person name="Chen W.-M."/>
        </authorList>
    </citation>
    <scope>NUCLEOTIDE SEQUENCE [LARGE SCALE GENOMIC DNA]</scope>
    <source>
        <strain evidence="10 11">TWA-58</strain>
    </source>
</reference>
<protein>
    <recommendedName>
        <fullName evidence="7">tRNA(Ile)-lysidine synthase</fullName>
        <ecNumber evidence="7">6.3.4.19</ecNumber>
    </recommendedName>
    <alternativeName>
        <fullName evidence="7">tRNA(Ile)-2-lysyl-cytidine synthase</fullName>
    </alternativeName>
    <alternativeName>
        <fullName evidence="7">tRNA(Ile)-lysidine synthetase</fullName>
    </alternativeName>
</protein>
<dbReference type="InterPro" id="IPR011063">
    <property type="entry name" value="TilS/TtcA_N"/>
</dbReference>
<dbReference type="GO" id="GO:0006400">
    <property type="term" value="P:tRNA modification"/>
    <property type="evidence" value="ECO:0007669"/>
    <property type="project" value="UniProtKB-UniRule"/>
</dbReference>
<dbReference type="Gene3D" id="3.40.50.620">
    <property type="entry name" value="HUPs"/>
    <property type="match status" value="1"/>
</dbReference>
<accession>A0A4Q1CAR1</accession>
<dbReference type="NCBIfam" id="TIGR02432">
    <property type="entry name" value="lysidine_TilS_N"/>
    <property type="match status" value="1"/>
</dbReference>
<proteinExistence type="inferred from homology"/>
<comment type="similarity">
    <text evidence="7">Belongs to the tRNA(Ile)-lysidine synthase family.</text>
</comment>
<evidence type="ECO:0000256" key="4">
    <source>
        <dbReference type="ARBA" id="ARBA00022741"/>
    </source>
</evidence>
<evidence type="ECO:0000256" key="3">
    <source>
        <dbReference type="ARBA" id="ARBA00022694"/>
    </source>
</evidence>
<keyword evidence="4 7" id="KW-0547">Nucleotide-binding</keyword>
<evidence type="ECO:0000256" key="1">
    <source>
        <dbReference type="ARBA" id="ARBA00022490"/>
    </source>
</evidence>
<feature type="domain" description="tRNA(Ile)-lysidine synthase substrate-binding" evidence="9">
    <location>
        <begin position="261"/>
        <end position="326"/>
    </location>
</feature>
<comment type="function">
    <text evidence="7">Ligates lysine onto the cytidine present at position 34 of the AUA codon-specific tRNA(Ile) that contains the anticodon CAU, in an ATP-dependent manner. Cytidine is converted to lysidine, thus changing the amino acid specificity of the tRNA from methionine to isoleucine.</text>
</comment>
<dbReference type="Gene3D" id="1.20.59.20">
    <property type="match status" value="1"/>
</dbReference>
<dbReference type="GO" id="GO:0005524">
    <property type="term" value="F:ATP binding"/>
    <property type="evidence" value="ECO:0007669"/>
    <property type="project" value="UniProtKB-UniRule"/>
</dbReference>
<dbReference type="AlphaFoldDB" id="A0A4Q1CAR1"/>
<evidence type="ECO:0000256" key="5">
    <source>
        <dbReference type="ARBA" id="ARBA00022840"/>
    </source>
</evidence>
<dbReference type="GO" id="GO:0032267">
    <property type="term" value="F:tRNA(Ile)-lysidine synthase activity"/>
    <property type="evidence" value="ECO:0007669"/>
    <property type="project" value="UniProtKB-EC"/>
</dbReference>
<dbReference type="EC" id="6.3.4.19" evidence="7"/>
<dbReference type="InterPro" id="IPR014729">
    <property type="entry name" value="Rossmann-like_a/b/a_fold"/>
</dbReference>
<dbReference type="Proteomes" id="UP000290218">
    <property type="component" value="Unassembled WGS sequence"/>
</dbReference>
<keyword evidence="11" id="KW-1185">Reference proteome</keyword>
<dbReference type="CDD" id="cd01992">
    <property type="entry name" value="TilS_N"/>
    <property type="match status" value="1"/>
</dbReference>
<dbReference type="EMBL" id="SDHX01000001">
    <property type="protein sequence ID" value="RXK56038.1"/>
    <property type="molecule type" value="Genomic_DNA"/>
</dbReference>
<organism evidence="10 11">
    <name type="scientific">Oleiharenicola lentus</name>
    <dbReference type="NCBI Taxonomy" id="2508720"/>
    <lineage>
        <taxon>Bacteria</taxon>
        <taxon>Pseudomonadati</taxon>
        <taxon>Verrucomicrobiota</taxon>
        <taxon>Opitutia</taxon>
        <taxon>Opitutales</taxon>
        <taxon>Opitutaceae</taxon>
        <taxon>Oleiharenicola</taxon>
    </lineage>
</organism>
<evidence type="ECO:0000256" key="2">
    <source>
        <dbReference type="ARBA" id="ARBA00022598"/>
    </source>
</evidence>
<dbReference type="PANTHER" id="PTHR43033:SF1">
    <property type="entry name" value="TRNA(ILE)-LYSIDINE SYNTHASE-RELATED"/>
    <property type="match status" value="1"/>
</dbReference>
<evidence type="ECO:0000259" key="9">
    <source>
        <dbReference type="Pfam" id="PF09179"/>
    </source>
</evidence>
<sequence>MQEIDHGDLHPVPMLRSLAEHQKESRRGGKPSRWALAFSGGADSLALLLIFWAEGRGRWGRDFVVLHFDHRLRGAASTADARFCRQVCRALGVACVVGRWSGARKGASEAEARAARQAFFAREMKRRNLRLLWLAHQQDDIAETMLMRLARGSGAGGLAAPRPVQEMSDGRIHLRPMLTLKKSEIEKALRKAGAVWREDASNQRDDHFRNRVRRSVLPAWLKAAGRDAVAGAARSRELLEEDETALEAWVDQIACLRRGVLDVTALRGLPRAVVRRALHRWLLAVRPATDLSRQGFEMLLAAVEKGAPTRFSLGRTDFAVIRQGRLALKRG</sequence>
<dbReference type="InterPro" id="IPR012795">
    <property type="entry name" value="tRNA_Ile_lys_synt_N"/>
</dbReference>
<feature type="domain" description="tRNA(Ile)-lysidine/2-thiocytidine synthase N-terminal" evidence="8">
    <location>
        <begin position="34"/>
        <end position="214"/>
    </location>
</feature>
<dbReference type="InterPro" id="IPR015262">
    <property type="entry name" value="tRNA_Ile_lys_synt_subst-bd"/>
</dbReference>
<gene>
    <name evidence="7 10" type="primary">tilS</name>
    <name evidence="10" type="ORF">ESB00_09210</name>
</gene>
<keyword evidence="5 7" id="KW-0067">ATP-binding</keyword>
<dbReference type="Pfam" id="PF09179">
    <property type="entry name" value="TilS"/>
    <property type="match status" value="1"/>
</dbReference>
<dbReference type="OrthoDB" id="9807403at2"/>
<comment type="domain">
    <text evidence="7">The N-terminal region contains the highly conserved SGGXDS motif, predicted to be a P-loop motif involved in ATP binding.</text>
</comment>
<dbReference type="RefSeq" id="WP_129047404.1">
    <property type="nucleotide sequence ID" value="NZ_SDHX01000001.1"/>
</dbReference>
<evidence type="ECO:0000313" key="11">
    <source>
        <dbReference type="Proteomes" id="UP000290218"/>
    </source>
</evidence>
<dbReference type="InterPro" id="IPR012094">
    <property type="entry name" value="tRNA_Ile_lys_synt"/>
</dbReference>
<dbReference type="Pfam" id="PF01171">
    <property type="entry name" value="ATP_bind_3"/>
    <property type="match status" value="1"/>
</dbReference>
<keyword evidence="1 7" id="KW-0963">Cytoplasm</keyword>
<comment type="subcellular location">
    <subcellularLocation>
        <location evidence="7">Cytoplasm</location>
    </subcellularLocation>
</comment>
<dbReference type="SUPFAM" id="SSF82829">
    <property type="entry name" value="MesJ substrate recognition domain-like"/>
    <property type="match status" value="1"/>
</dbReference>
<evidence type="ECO:0000313" key="10">
    <source>
        <dbReference type="EMBL" id="RXK56038.1"/>
    </source>
</evidence>
<feature type="binding site" evidence="7">
    <location>
        <begin position="39"/>
        <end position="44"/>
    </location>
    <ligand>
        <name>ATP</name>
        <dbReference type="ChEBI" id="CHEBI:30616"/>
    </ligand>
</feature>
<evidence type="ECO:0000256" key="6">
    <source>
        <dbReference type="ARBA" id="ARBA00048539"/>
    </source>
</evidence>
<evidence type="ECO:0000259" key="8">
    <source>
        <dbReference type="Pfam" id="PF01171"/>
    </source>
</evidence>
<dbReference type="GO" id="GO:0005737">
    <property type="term" value="C:cytoplasm"/>
    <property type="evidence" value="ECO:0007669"/>
    <property type="project" value="UniProtKB-SubCell"/>
</dbReference>
<keyword evidence="3 7" id="KW-0819">tRNA processing</keyword>
<keyword evidence="2 7" id="KW-0436">Ligase</keyword>
<dbReference type="PANTHER" id="PTHR43033">
    <property type="entry name" value="TRNA(ILE)-LYSIDINE SYNTHASE-RELATED"/>
    <property type="match status" value="1"/>
</dbReference>
<comment type="catalytic activity">
    <reaction evidence="6 7">
        <text>cytidine(34) in tRNA(Ile2) + L-lysine + ATP = lysidine(34) in tRNA(Ile2) + AMP + diphosphate + H(+)</text>
        <dbReference type="Rhea" id="RHEA:43744"/>
        <dbReference type="Rhea" id="RHEA-COMP:10625"/>
        <dbReference type="Rhea" id="RHEA-COMP:10670"/>
        <dbReference type="ChEBI" id="CHEBI:15378"/>
        <dbReference type="ChEBI" id="CHEBI:30616"/>
        <dbReference type="ChEBI" id="CHEBI:32551"/>
        <dbReference type="ChEBI" id="CHEBI:33019"/>
        <dbReference type="ChEBI" id="CHEBI:82748"/>
        <dbReference type="ChEBI" id="CHEBI:83665"/>
        <dbReference type="ChEBI" id="CHEBI:456215"/>
        <dbReference type="EC" id="6.3.4.19"/>
    </reaction>
</comment>